<reference evidence="2 3" key="1">
    <citation type="journal article" date="2018" name="Genome Biol. Evol.">
        <title>Multiple Roots of Fruiting Body Formation in Amoebozoa.</title>
        <authorList>
            <person name="Hillmann F."/>
            <person name="Forbes G."/>
            <person name="Novohradska S."/>
            <person name="Ferling I."/>
            <person name="Riege K."/>
            <person name="Groth M."/>
            <person name="Westermann M."/>
            <person name="Marz M."/>
            <person name="Spaller T."/>
            <person name="Winckler T."/>
            <person name="Schaap P."/>
            <person name="Glockner G."/>
        </authorList>
    </citation>
    <scope>NUCLEOTIDE SEQUENCE [LARGE SCALE GENOMIC DNA]</scope>
    <source>
        <strain evidence="2 3">Jena</strain>
    </source>
</reference>
<protein>
    <submittedName>
        <fullName evidence="2">Uncharacterized protein</fullName>
    </submittedName>
</protein>
<proteinExistence type="predicted"/>
<comment type="caution">
    <text evidence="2">The sequence shown here is derived from an EMBL/GenBank/DDBJ whole genome shotgun (WGS) entry which is preliminary data.</text>
</comment>
<name>A0A2P6NV48_9EUKA</name>
<feature type="transmembrane region" description="Helical" evidence="1">
    <location>
        <begin position="82"/>
        <end position="103"/>
    </location>
</feature>
<dbReference type="AlphaFoldDB" id="A0A2P6NV48"/>
<keyword evidence="1" id="KW-0812">Transmembrane</keyword>
<accession>A0A2P6NV48</accession>
<dbReference type="InParanoid" id="A0A2P6NV48"/>
<evidence type="ECO:0000313" key="2">
    <source>
        <dbReference type="EMBL" id="PRP87796.1"/>
    </source>
</evidence>
<keyword evidence="3" id="KW-1185">Reference proteome</keyword>
<keyword evidence="1" id="KW-0472">Membrane</keyword>
<dbReference type="EMBL" id="MDYQ01000017">
    <property type="protein sequence ID" value="PRP87796.1"/>
    <property type="molecule type" value="Genomic_DNA"/>
</dbReference>
<evidence type="ECO:0000256" key="1">
    <source>
        <dbReference type="SAM" id="Phobius"/>
    </source>
</evidence>
<keyword evidence="1" id="KW-1133">Transmembrane helix</keyword>
<dbReference type="Proteomes" id="UP000241769">
    <property type="component" value="Unassembled WGS sequence"/>
</dbReference>
<evidence type="ECO:0000313" key="3">
    <source>
        <dbReference type="Proteomes" id="UP000241769"/>
    </source>
</evidence>
<sequence>MRTLAELLYQNFWKKVNDTKVQASSKFLDGVRGLQKLLGWKTAQSSPSLVLAADNVKDQCHMRRRYIVWSFVDHPNGDGAEAAAVFVCCWVIMGVLCTVLICSDVNKVNMRKKVAHRRYRLAVRLRARFRHNHGGKDYGIHYEEAYEQQYH</sequence>
<organism evidence="2 3">
    <name type="scientific">Planoprotostelium fungivorum</name>
    <dbReference type="NCBI Taxonomy" id="1890364"/>
    <lineage>
        <taxon>Eukaryota</taxon>
        <taxon>Amoebozoa</taxon>
        <taxon>Evosea</taxon>
        <taxon>Variosea</taxon>
        <taxon>Cavosteliida</taxon>
        <taxon>Cavosteliaceae</taxon>
        <taxon>Planoprotostelium</taxon>
    </lineage>
</organism>
<gene>
    <name evidence="2" type="ORF">PROFUN_04270</name>
</gene>